<gene>
    <name evidence="6 7" type="primary">rsmG</name>
    <name evidence="7" type="ORF">DNHGIG_14410</name>
</gene>
<reference evidence="7" key="1">
    <citation type="journal article" date="2023" name="Int. J. Syst. Evol. Microbiol.">
        <title>Collibacillus ludicampi gen. nov., sp. nov., a new soil bacterium of the family Alicyclobacillaceae.</title>
        <authorList>
            <person name="Jojima T."/>
            <person name="Ioku Y."/>
            <person name="Fukuta Y."/>
            <person name="Shirasaka N."/>
            <person name="Matsumura Y."/>
            <person name="Mori M."/>
        </authorList>
    </citation>
    <scope>NUCLEOTIDE SEQUENCE</scope>
    <source>
        <strain evidence="7">TP075</strain>
    </source>
</reference>
<feature type="binding site" evidence="6">
    <location>
        <position position="150"/>
    </location>
    <ligand>
        <name>S-adenosyl-L-methionine</name>
        <dbReference type="ChEBI" id="CHEBI:59789"/>
    </ligand>
</feature>
<evidence type="ECO:0000256" key="3">
    <source>
        <dbReference type="ARBA" id="ARBA00022603"/>
    </source>
</evidence>
<keyword evidence="4 6" id="KW-0808">Transferase</keyword>
<keyword evidence="5 6" id="KW-0949">S-adenosyl-L-methionine</keyword>
<dbReference type="PIRSF" id="PIRSF003078">
    <property type="entry name" value="GidB"/>
    <property type="match status" value="1"/>
</dbReference>
<dbReference type="PANTHER" id="PTHR31760">
    <property type="entry name" value="S-ADENOSYL-L-METHIONINE-DEPENDENT METHYLTRANSFERASES SUPERFAMILY PROTEIN"/>
    <property type="match status" value="1"/>
</dbReference>
<dbReference type="AlphaFoldDB" id="A0AAV4LDG2"/>
<comment type="similarity">
    <text evidence="6">Belongs to the methyltransferase superfamily. RNA methyltransferase RsmG family.</text>
</comment>
<dbReference type="HAMAP" id="MF_00074">
    <property type="entry name" value="16SrRNA_methyltr_G"/>
    <property type="match status" value="1"/>
</dbReference>
<comment type="subcellular location">
    <subcellularLocation>
        <location evidence="6">Cytoplasm</location>
    </subcellularLocation>
</comment>
<accession>A0AAV4LDG2</accession>
<comment type="caution">
    <text evidence="7">The sequence shown here is derived from an EMBL/GenBank/DDBJ whole genome shotgun (WGS) entry which is preliminary data.</text>
</comment>
<dbReference type="SUPFAM" id="SSF53335">
    <property type="entry name" value="S-adenosyl-L-methionine-dependent methyltransferases"/>
    <property type="match status" value="1"/>
</dbReference>
<evidence type="ECO:0000256" key="5">
    <source>
        <dbReference type="ARBA" id="ARBA00022691"/>
    </source>
</evidence>
<evidence type="ECO:0000313" key="8">
    <source>
        <dbReference type="Proteomes" id="UP001057291"/>
    </source>
</evidence>
<protein>
    <recommendedName>
        <fullName evidence="6">Ribosomal RNA small subunit methyltransferase G</fullName>
        <ecNumber evidence="6">2.1.1.-</ecNumber>
    </recommendedName>
    <alternativeName>
        <fullName evidence="6">16S rRNA 7-methylguanosine methyltransferase</fullName>
        <shortName evidence="6">16S rRNA m7G methyltransferase</shortName>
    </alternativeName>
</protein>
<feature type="binding site" evidence="6">
    <location>
        <begin position="131"/>
        <end position="132"/>
    </location>
    <ligand>
        <name>S-adenosyl-L-methionine</name>
        <dbReference type="ChEBI" id="CHEBI:59789"/>
    </ligand>
</feature>
<dbReference type="FunFam" id="3.40.50.150:FF:000041">
    <property type="entry name" value="Ribosomal RNA small subunit methyltransferase G"/>
    <property type="match status" value="1"/>
</dbReference>
<dbReference type="EMBL" id="BOQE01000001">
    <property type="protein sequence ID" value="GIM45892.1"/>
    <property type="molecule type" value="Genomic_DNA"/>
</dbReference>
<keyword evidence="8" id="KW-1185">Reference proteome</keyword>
<dbReference type="PANTHER" id="PTHR31760:SF0">
    <property type="entry name" value="S-ADENOSYL-L-METHIONINE-DEPENDENT METHYLTRANSFERASES SUPERFAMILY PROTEIN"/>
    <property type="match status" value="1"/>
</dbReference>
<name>A0AAV4LDG2_9BACL</name>
<sequence>MLDELQLRFKEHVAALGIEIGEEAIHRFEQYYEMLIEWNQRMNLTAITEREEVYFKHFYDSLTLMTANHFCRDARMLDVGAGAGFPGVPVHLVCQELSLTVLDSLGKRISFLEELGKHLSLPRFYPVHGRAEDFGQKEEWREAYDQVTARAVAKLNVLSEYCLPFVRVGGWFFALKGPEAETEVREAEKAIVKLGGAVRELKRTEIPGGYGTRTIVVIEKVQQTPKNFPRKAGTPSRKPLV</sequence>
<dbReference type="Pfam" id="PF02527">
    <property type="entry name" value="GidB"/>
    <property type="match status" value="1"/>
</dbReference>
<keyword evidence="3 6" id="KW-0489">Methyltransferase</keyword>
<dbReference type="NCBIfam" id="TIGR00138">
    <property type="entry name" value="rsmG_gidB"/>
    <property type="match status" value="1"/>
</dbReference>
<evidence type="ECO:0000256" key="1">
    <source>
        <dbReference type="ARBA" id="ARBA00022490"/>
    </source>
</evidence>
<keyword evidence="2 6" id="KW-0698">rRNA processing</keyword>
<feature type="binding site" evidence="6">
    <location>
        <position position="85"/>
    </location>
    <ligand>
        <name>S-adenosyl-L-methionine</name>
        <dbReference type="ChEBI" id="CHEBI:59789"/>
    </ligand>
</feature>
<evidence type="ECO:0000256" key="4">
    <source>
        <dbReference type="ARBA" id="ARBA00022679"/>
    </source>
</evidence>
<dbReference type="GO" id="GO:0070043">
    <property type="term" value="F:rRNA (guanine-N7-)-methyltransferase activity"/>
    <property type="evidence" value="ECO:0007669"/>
    <property type="project" value="UniProtKB-UniRule"/>
</dbReference>
<dbReference type="EC" id="2.1.1.-" evidence="6"/>
<dbReference type="InterPro" id="IPR029063">
    <property type="entry name" value="SAM-dependent_MTases_sf"/>
</dbReference>
<proteinExistence type="inferred from homology"/>
<dbReference type="GO" id="GO:0005829">
    <property type="term" value="C:cytosol"/>
    <property type="evidence" value="ECO:0007669"/>
    <property type="project" value="TreeGrafter"/>
</dbReference>
<comment type="function">
    <text evidence="6">Specifically methylates the N7 position of guanine in position 535 of 16S rRNA.</text>
</comment>
<comment type="caution">
    <text evidence="6">Lacks conserved residue(s) required for the propagation of feature annotation.</text>
</comment>
<evidence type="ECO:0000256" key="6">
    <source>
        <dbReference type="HAMAP-Rule" id="MF_00074"/>
    </source>
</evidence>
<dbReference type="Gene3D" id="3.40.50.150">
    <property type="entry name" value="Vaccinia Virus protein VP39"/>
    <property type="match status" value="1"/>
</dbReference>
<feature type="binding site" evidence="6">
    <location>
        <position position="80"/>
    </location>
    <ligand>
        <name>S-adenosyl-L-methionine</name>
        <dbReference type="ChEBI" id="CHEBI:59789"/>
    </ligand>
</feature>
<evidence type="ECO:0000313" key="7">
    <source>
        <dbReference type="EMBL" id="GIM45892.1"/>
    </source>
</evidence>
<dbReference type="Proteomes" id="UP001057291">
    <property type="component" value="Unassembled WGS sequence"/>
</dbReference>
<organism evidence="7 8">
    <name type="scientific">Collibacillus ludicampi</name>
    <dbReference type="NCBI Taxonomy" id="2771369"/>
    <lineage>
        <taxon>Bacteria</taxon>
        <taxon>Bacillati</taxon>
        <taxon>Bacillota</taxon>
        <taxon>Bacilli</taxon>
        <taxon>Bacillales</taxon>
        <taxon>Alicyclobacillaceae</taxon>
        <taxon>Collibacillus</taxon>
    </lineage>
</organism>
<keyword evidence="1 6" id="KW-0963">Cytoplasm</keyword>
<evidence type="ECO:0000256" key="2">
    <source>
        <dbReference type="ARBA" id="ARBA00022552"/>
    </source>
</evidence>
<dbReference type="InterPro" id="IPR003682">
    <property type="entry name" value="rRNA_ssu_MeTfrase_G"/>
</dbReference>